<evidence type="ECO:0000259" key="5">
    <source>
        <dbReference type="PROSITE" id="PS51078"/>
    </source>
</evidence>
<dbReference type="PANTHER" id="PTHR30136">
    <property type="entry name" value="HELIX-TURN-HELIX TRANSCRIPTIONAL REGULATOR, ICLR FAMILY"/>
    <property type="match status" value="1"/>
</dbReference>
<keyword evidence="3" id="KW-0804">Transcription</keyword>
<dbReference type="PROSITE" id="PS51077">
    <property type="entry name" value="HTH_ICLR"/>
    <property type="match status" value="1"/>
</dbReference>
<dbReference type="Gene3D" id="1.10.10.10">
    <property type="entry name" value="Winged helix-like DNA-binding domain superfamily/Winged helix DNA-binding domain"/>
    <property type="match status" value="1"/>
</dbReference>
<dbReference type="InterPro" id="IPR029016">
    <property type="entry name" value="GAF-like_dom_sf"/>
</dbReference>
<dbReference type="SUPFAM" id="SSF55781">
    <property type="entry name" value="GAF domain-like"/>
    <property type="match status" value="1"/>
</dbReference>
<accession>A0ABS2JEM8</accession>
<dbReference type="SUPFAM" id="SSF46785">
    <property type="entry name" value="Winged helix' DNA-binding domain"/>
    <property type="match status" value="1"/>
</dbReference>
<evidence type="ECO:0000313" key="7">
    <source>
        <dbReference type="Proteomes" id="UP000809587"/>
    </source>
</evidence>
<evidence type="ECO:0000256" key="3">
    <source>
        <dbReference type="ARBA" id="ARBA00023163"/>
    </source>
</evidence>
<dbReference type="InterPro" id="IPR050707">
    <property type="entry name" value="HTH_MetabolicPath_Reg"/>
</dbReference>
<dbReference type="PROSITE" id="PS51078">
    <property type="entry name" value="ICLR_ED"/>
    <property type="match status" value="1"/>
</dbReference>
<keyword evidence="1" id="KW-0805">Transcription regulation</keyword>
<feature type="domain" description="IclR-ED" evidence="5">
    <location>
        <begin position="79"/>
        <end position="261"/>
    </location>
</feature>
<reference evidence="6 7" key="1">
    <citation type="submission" date="2021-02" db="EMBL/GenBank/DDBJ databases">
        <authorList>
            <person name="Lee D.-H."/>
        </authorList>
    </citation>
    <scope>NUCLEOTIDE SEQUENCE [LARGE SCALE GENOMIC DNA]</scope>
    <source>
        <strain evidence="6 7">MMS20-R2-29</strain>
    </source>
</reference>
<dbReference type="InterPro" id="IPR036388">
    <property type="entry name" value="WH-like_DNA-bd_sf"/>
</dbReference>
<evidence type="ECO:0000259" key="4">
    <source>
        <dbReference type="PROSITE" id="PS51077"/>
    </source>
</evidence>
<dbReference type="Pfam" id="PF01614">
    <property type="entry name" value="IclR_C"/>
    <property type="match status" value="1"/>
</dbReference>
<evidence type="ECO:0000256" key="2">
    <source>
        <dbReference type="ARBA" id="ARBA00023125"/>
    </source>
</evidence>
<proteinExistence type="predicted"/>
<dbReference type="RefSeq" id="WP_204959962.1">
    <property type="nucleotide sequence ID" value="NZ_JAFEUO010000005.1"/>
</dbReference>
<evidence type="ECO:0000256" key="1">
    <source>
        <dbReference type="ARBA" id="ARBA00023015"/>
    </source>
</evidence>
<dbReference type="InterPro" id="IPR005471">
    <property type="entry name" value="Tscrpt_reg_IclR_N"/>
</dbReference>
<evidence type="ECO:0000313" key="6">
    <source>
        <dbReference type="EMBL" id="MBM7084819.1"/>
    </source>
</evidence>
<dbReference type="InterPro" id="IPR036390">
    <property type="entry name" value="WH_DNA-bd_sf"/>
</dbReference>
<keyword evidence="7" id="KW-1185">Reference proteome</keyword>
<dbReference type="Gene3D" id="3.30.450.40">
    <property type="match status" value="1"/>
</dbReference>
<organism evidence="6 7">
    <name type="scientific">Micromonospora humidisoli</name>
    <dbReference type="NCBI Taxonomy" id="2807622"/>
    <lineage>
        <taxon>Bacteria</taxon>
        <taxon>Bacillati</taxon>
        <taxon>Actinomycetota</taxon>
        <taxon>Actinomycetes</taxon>
        <taxon>Micromonosporales</taxon>
        <taxon>Micromonosporaceae</taxon>
        <taxon>Micromonospora</taxon>
    </lineage>
</organism>
<dbReference type="SMART" id="SM00346">
    <property type="entry name" value="HTH_ICLR"/>
    <property type="match status" value="1"/>
</dbReference>
<keyword evidence="2" id="KW-0238">DNA-binding</keyword>
<dbReference type="Pfam" id="PF09339">
    <property type="entry name" value="HTH_IclR"/>
    <property type="match status" value="1"/>
</dbReference>
<name>A0ABS2JEM8_9ACTN</name>
<dbReference type="PANTHER" id="PTHR30136:SF24">
    <property type="entry name" value="HTH-TYPE TRANSCRIPTIONAL REPRESSOR ALLR"/>
    <property type="match status" value="1"/>
</dbReference>
<comment type="caution">
    <text evidence="6">The sequence shown here is derived from an EMBL/GenBank/DDBJ whole genome shotgun (WGS) entry which is preliminary data.</text>
</comment>
<dbReference type="EMBL" id="JAFEUO010000005">
    <property type="protein sequence ID" value="MBM7084819.1"/>
    <property type="molecule type" value="Genomic_DNA"/>
</dbReference>
<protein>
    <submittedName>
        <fullName evidence="6">IclR family transcriptional regulator</fullName>
    </submittedName>
</protein>
<sequence length="275" mass="29129">MTTTPVIALDDRPVRSGLGRALDVINIIASRAPQTLGVSTIARELGLPKAVAYRILKELVADDFLSFNEETKRYRLGTGALAVGLAALRALDVPETARRYLVRLVRDTGETATLSVRQGWIRVYIDQVLSPHEVRMSVSLGTSHPLHSGSSSKAILAALSTVEVDEYLGQPLDRVTPSTITDPDLLRAELAQIRRQGYAVSLGERQNGAGSVAAAVRYGTGQVFGSISLCGPQDRFTRQVCAAHGSLVAAAAGEISAELGFRPPMPPSGGGEGTS</sequence>
<feature type="domain" description="HTH iclR-type" evidence="4">
    <location>
        <begin position="15"/>
        <end position="78"/>
    </location>
</feature>
<dbReference type="Proteomes" id="UP000809587">
    <property type="component" value="Unassembled WGS sequence"/>
</dbReference>
<dbReference type="InterPro" id="IPR014757">
    <property type="entry name" value="Tscrpt_reg_IclR_C"/>
</dbReference>
<gene>
    <name evidence="6" type="ORF">JQN84_20090</name>
</gene>